<comment type="similarity">
    <text evidence="6 19">Belongs to the class-IV pyridoxal-phosphate-dependent aminotransferase family.</text>
</comment>
<name>A0A0F7JTS3_9GAMM</name>
<dbReference type="OrthoDB" id="21319at2"/>
<comment type="catalytic activity">
    <reaction evidence="13">
        <text>L-isoleucine + 2-oxoglutarate = (S)-3-methyl-2-oxopentanoate + L-glutamate</text>
        <dbReference type="Rhea" id="RHEA:24801"/>
        <dbReference type="ChEBI" id="CHEBI:16810"/>
        <dbReference type="ChEBI" id="CHEBI:29985"/>
        <dbReference type="ChEBI" id="CHEBI:35146"/>
        <dbReference type="ChEBI" id="CHEBI:58045"/>
        <dbReference type="EC" id="2.6.1.42"/>
    </reaction>
</comment>
<dbReference type="PANTHER" id="PTHR42743:SF11">
    <property type="entry name" value="AMINODEOXYCHORISMATE LYASE"/>
    <property type="match status" value="1"/>
</dbReference>
<dbReference type="GO" id="GO:0008696">
    <property type="term" value="F:4-amino-4-deoxychorismate lyase activity"/>
    <property type="evidence" value="ECO:0007669"/>
    <property type="project" value="UniProtKB-EC"/>
</dbReference>
<dbReference type="GO" id="GO:0052654">
    <property type="term" value="F:L-leucine-2-oxoglutarate transaminase activity"/>
    <property type="evidence" value="ECO:0007669"/>
    <property type="project" value="RHEA"/>
</dbReference>
<comment type="catalytic activity">
    <reaction evidence="15">
        <text>4-amino-4-deoxychorismate = 4-aminobenzoate + pyruvate + H(+)</text>
        <dbReference type="Rhea" id="RHEA:16201"/>
        <dbReference type="ChEBI" id="CHEBI:15361"/>
        <dbReference type="ChEBI" id="CHEBI:15378"/>
        <dbReference type="ChEBI" id="CHEBI:17836"/>
        <dbReference type="ChEBI" id="CHEBI:58406"/>
        <dbReference type="EC" id="4.1.3.38"/>
    </reaction>
</comment>
<accession>A0A0F7JTS3</accession>
<dbReference type="NCBIfam" id="NF005209">
    <property type="entry name" value="PRK06680.1"/>
    <property type="match status" value="1"/>
</dbReference>
<evidence type="ECO:0000256" key="11">
    <source>
        <dbReference type="ARBA" id="ARBA00035676"/>
    </source>
</evidence>
<sequence length="285" mass="31220">MSRIVYVNGAYLPEEEAKVSVFDRGFLFADGVYEVSSVLHGRLVDNAGHLARLHRSLAELEMAAPASDAEIEAIQKALIERNDVQQGLVYLQVTRGVADRDFAYPEGVQPTLVMFTQSKNLLQNPQAERGIRVITTEDIRWKRRDIKTVGLLAPSMAKMIAKRAGADDAWLVEAGKVTEGSSNNAYIVTRDGTLVTRQLGNEILAGITRKAVLELARTSDLKIQERPFTVPEALDAAEAFISSATTFVMPVVGIDGQPVGDGRPGPVSRRLRELYISMALQEIGE</sequence>
<proteinExistence type="inferred from homology"/>
<dbReference type="Pfam" id="PF01063">
    <property type="entry name" value="Aminotran_4"/>
    <property type="match status" value="1"/>
</dbReference>
<evidence type="ECO:0000256" key="20">
    <source>
        <dbReference type="RuleBase" id="RU004516"/>
    </source>
</evidence>
<evidence type="ECO:0000256" key="10">
    <source>
        <dbReference type="ARBA" id="ARBA00035633"/>
    </source>
</evidence>
<comment type="pathway">
    <text evidence="4">Amino-acid biosynthesis; L-valine biosynthesis; L-valine from pyruvate: step 4/4.</text>
</comment>
<dbReference type="EC" id="4.1.3.38" evidence="11"/>
<comment type="function">
    <text evidence="16">Involved in the biosynthesis of p-aminobenzoate (PABA), a precursor of tetrahydrofolate. Converts 4-amino-4-deoxychorismate into 4-aminobenzoate (PABA) and pyruvate.</text>
</comment>
<evidence type="ECO:0000256" key="4">
    <source>
        <dbReference type="ARBA" id="ARBA00004931"/>
    </source>
</evidence>
<evidence type="ECO:0000256" key="15">
    <source>
        <dbReference type="ARBA" id="ARBA00049529"/>
    </source>
</evidence>
<dbReference type="InterPro" id="IPR001544">
    <property type="entry name" value="Aminotrans_IV"/>
</dbReference>
<dbReference type="EMBL" id="CP011412">
    <property type="protein sequence ID" value="AKH19052.1"/>
    <property type="molecule type" value="Genomic_DNA"/>
</dbReference>
<evidence type="ECO:0000256" key="5">
    <source>
        <dbReference type="ARBA" id="ARBA00005072"/>
    </source>
</evidence>
<gene>
    <name evidence="21" type="ORF">AAY24_00365</name>
</gene>
<dbReference type="GO" id="GO:0052656">
    <property type="term" value="F:L-isoleucine-2-oxoglutarate transaminase activity"/>
    <property type="evidence" value="ECO:0007669"/>
    <property type="project" value="RHEA"/>
</dbReference>
<dbReference type="CDD" id="cd01558">
    <property type="entry name" value="D-AAT_like"/>
    <property type="match status" value="1"/>
</dbReference>
<evidence type="ECO:0000256" key="12">
    <source>
        <dbReference type="ARBA" id="ARBA00048212"/>
    </source>
</evidence>
<evidence type="ECO:0000256" key="16">
    <source>
        <dbReference type="ARBA" id="ARBA00054027"/>
    </source>
</evidence>
<comment type="pathway">
    <text evidence="10">Cofactor biosynthesis; tetrahydrofolate biosynthesis; 4-aminobenzoate from chorismate: step 2/2.</text>
</comment>
<evidence type="ECO:0000256" key="17">
    <source>
        <dbReference type="ARBA" id="ARBA00069174"/>
    </source>
</evidence>
<dbReference type="EC" id="2.6.1.42" evidence="7"/>
<comment type="catalytic activity">
    <reaction evidence="12">
        <text>L-valine + 2-oxoglutarate = 3-methyl-2-oxobutanoate + L-glutamate</text>
        <dbReference type="Rhea" id="RHEA:24813"/>
        <dbReference type="ChEBI" id="CHEBI:11851"/>
        <dbReference type="ChEBI" id="CHEBI:16810"/>
        <dbReference type="ChEBI" id="CHEBI:29985"/>
        <dbReference type="ChEBI" id="CHEBI:57762"/>
        <dbReference type="EC" id="2.6.1.42"/>
    </reaction>
</comment>
<comment type="catalytic activity">
    <reaction evidence="14">
        <text>L-leucine + 2-oxoglutarate = 4-methyl-2-oxopentanoate + L-glutamate</text>
        <dbReference type="Rhea" id="RHEA:18321"/>
        <dbReference type="ChEBI" id="CHEBI:16810"/>
        <dbReference type="ChEBI" id="CHEBI:17865"/>
        <dbReference type="ChEBI" id="CHEBI:29985"/>
        <dbReference type="ChEBI" id="CHEBI:57427"/>
        <dbReference type="EC" id="2.6.1.42"/>
    </reaction>
</comment>
<dbReference type="GO" id="GO:0008652">
    <property type="term" value="P:amino acid biosynthetic process"/>
    <property type="evidence" value="ECO:0007669"/>
    <property type="project" value="UniProtKB-ARBA"/>
</dbReference>
<evidence type="ECO:0000313" key="21">
    <source>
        <dbReference type="EMBL" id="AKH19052.1"/>
    </source>
</evidence>
<keyword evidence="8 20" id="KW-0663">Pyridoxal phosphate</keyword>
<keyword evidence="22" id="KW-1185">Reference proteome</keyword>
<dbReference type="SUPFAM" id="SSF56752">
    <property type="entry name" value="D-aminoacid aminotransferase-like PLP-dependent enzymes"/>
    <property type="match status" value="1"/>
</dbReference>
<evidence type="ECO:0000256" key="7">
    <source>
        <dbReference type="ARBA" id="ARBA00013053"/>
    </source>
</evidence>
<organism evidence="21 22">
    <name type="scientific">Sedimenticola thiotaurini</name>
    <dbReference type="NCBI Taxonomy" id="1543721"/>
    <lineage>
        <taxon>Bacteria</taxon>
        <taxon>Pseudomonadati</taxon>
        <taxon>Pseudomonadota</taxon>
        <taxon>Gammaproteobacteria</taxon>
        <taxon>Chromatiales</taxon>
        <taxon>Sedimenticolaceae</taxon>
        <taxon>Sedimenticola</taxon>
    </lineage>
</organism>
<dbReference type="InterPro" id="IPR043131">
    <property type="entry name" value="BCAT-like_N"/>
</dbReference>
<evidence type="ECO:0000256" key="2">
    <source>
        <dbReference type="ARBA" id="ARBA00003109"/>
    </source>
</evidence>
<dbReference type="PROSITE" id="PS00770">
    <property type="entry name" value="AA_TRANSFER_CLASS_4"/>
    <property type="match status" value="1"/>
</dbReference>
<dbReference type="GO" id="GO:0046656">
    <property type="term" value="P:folic acid biosynthetic process"/>
    <property type="evidence" value="ECO:0007669"/>
    <property type="project" value="UniProtKB-KW"/>
</dbReference>
<evidence type="ECO:0000256" key="13">
    <source>
        <dbReference type="ARBA" id="ARBA00048798"/>
    </source>
</evidence>
<dbReference type="FunFam" id="3.20.10.10:FF:000002">
    <property type="entry name" value="D-alanine aminotransferase"/>
    <property type="match status" value="1"/>
</dbReference>
<evidence type="ECO:0000256" key="19">
    <source>
        <dbReference type="RuleBase" id="RU004106"/>
    </source>
</evidence>
<dbReference type="PATRIC" id="fig|1543721.4.peg.77"/>
<keyword evidence="21" id="KW-0808">Transferase</keyword>
<evidence type="ECO:0000313" key="22">
    <source>
        <dbReference type="Proteomes" id="UP000034410"/>
    </source>
</evidence>
<dbReference type="KEGG" id="seds:AAY24_00365"/>
<dbReference type="Gene3D" id="3.20.10.10">
    <property type="entry name" value="D-amino Acid Aminotransferase, subunit A, domain 2"/>
    <property type="match status" value="1"/>
</dbReference>
<evidence type="ECO:0000256" key="1">
    <source>
        <dbReference type="ARBA" id="ARBA00001933"/>
    </source>
</evidence>
<dbReference type="InterPro" id="IPR018300">
    <property type="entry name" value="Aminotrans_IV_CS"/>
</dbReference>
<evidence type="ECO:0000256" key="3">
    <source>
        <dbReference type="ARBA" id="ARBA00004824"/>
    </source>
</evidence>
<evidence type="ECO:0000256" key="18">
    <source>
        <dbReference type="ARBA" id="ARBA00080135"/>
    </source>
</evidence>
<dbReference type="RefSeq" id="WP_046857990.1">
    <property type="nucleotide sequence ID" value="NZ_CP011412.1"/>
</dbReference>
<dbReference type="PANTHER" id="PTHR42743">
    <property type="entry name" value="AMINO-ACID AMINOTRANSFERASE"/>
    <property type="match status" value="1"/>
</dbReference>
<comment type="function">
    <text evidence="2">Acts on leucine, isoleucine and valine.</text>
</comment>
<dbReference type="Proteomes" id="UP000034410">
    <property type="component" value="Chromosome"/>
</dbReference>
<evidence type="ECO:0000256" key="9">
    <source>
        <dbReference type="ARBA" id="ARBA00022909"/>
    </source>
</evidence>
<evidence type="ECO:0000256" key="6">
    <source>
        <dbReference type="ARBA" id="ARBA00009320"/>
    </source>
</evidence>
<keyword evidence="9" id="KW-0289">Folate biosynthesis</keyword>
<dbReference type="Gene3D" id="3.30.470.10">
    <property type="match status" value="1"/>
</dbReference>
<comment type="pathway">
    <text evidence="3">Amino-acid biosynthesis; L-isoleucine biosynthesis; L-isoleucine from 2-oxobutanoate: step 4/4.</text>
</comment>
<dbReference type="InterPro" id="IPR043132">
    <property type="entry name" value="BCAT-like_C"/>
</dbReference>
<dbReference type="GO" id="GO:0052655">
    <property type="term" value="F:L-valine-2-oxoglutarate transaminase activity"/>
    <property type="evidence" value="ECO:0007669"/>
    <property type="project" value="RHEA"/>
</dbReference>
<evidence type="ECO:0000256" key="8">
    <source>
        <dbReference type="ARBA" id="ARBA00022898"/>
    </source>
</evidence>
<dbReference type="GO" id="GO:0005829">
    <property type="term" value="C:cytosol"/>
    <property type="evidence" value="ECO:0007669"/>
    <property type="project" value="TreeGrafter"/>
</dbReference>
<dbReference type="AlphaFoldDB" id="A0A0F7JTS3"/>
<reference evidence="21 22" key="1">
    <citation type="journal article" date="2015" name="Genome Announc.">
        <title>Complete Genome Sequence of Sedimenticola thiotaurini Strain SIP-G1, a Polyphosphate- and Polyhydroxyalkanoate-Accumulating Sulfur-Oxidizing Gammaproteobacterium Isolated from Salt Marsh Sediments.</title>
        <authorList>
            <person name="Flood B.E."/>
            <person name="Jones D.S."/>
            <person name="Bailey J.V."/>
        </authorList>
    </citation>
    <scope>NUCLEOTIDE SEQUENCE [LARGE SCALE GENOMIC DNA]</scope>
    <source>
        <strain evidence="21 22">SIP-G1</strain>
    </source>
</reference>
<keyword evidence="21" id="KW-0032">Aminotransferase</keyword>
<dbReference type="InterPro" id="IPR050571">
    <property type="entry name" value="Class-IV_PLP-Dep_Aminotrnsfr"/>
</dbReference>
<comment type="cofactor">
    <cofactor evidence="1 20">
        <name>pyridoxal 5'-phosphate</name>
        <dbReference type="ChEBI" id="CHEBI:597326"/>
    </cofactor>
</comment>
<evidence type="ECO:0000256" key="14">
    <source>
        <dbReference type="ARBA" id="ARBA00049229"/>
    </source>
</evidence>
<protein>
    <recommendedName>
        <fullName evidence="17">Aminodeoxychorismate lyase</fullName>
        <ecNumber evidence="7">2.6.1.42</ecNumber>
        <ecNumber evidence="11">4.1.3.38</ecNumber>
    </recommendedName>
    <alternativeName>
        <fullName evidence="18">4-amino-4-deoxychorismate lyase</fullName>
    </alternativeName>
</protein>
<comment type="pathway">
    <text evidence="5">Amino-acid biosynthesis; L-leucine biosynthesis; L-leucine from 3-methyl-2-oxobutanoate: step 4/4.</text>
</comment>
<dbReference type="InterPro" id="IPR036038">
    <property type="entry name" value="Aminotransferase-like"/>
</dbReference>